<keyword evidence="6" id="KW-1185">Reference proteome</keyword>
<dbReference type="EMBL" id="JACCKB010000452">
    <property type="protein sequence ID" value="NYZ70370.1"/>
    <property type="molecule type" value="Genomic_DNA"/>
</dbReference>
<accession>A0A853I8Z7</accession>
<keyword evidence="2 3" id="KW-0732">Signal</keyword>
<organism evidence="5 6">
    <name type="scientific">Spartinivicinus marinus</name>
    <dbReference type="NCBI Taxonomy" id="2994442"/>
    <lineage>
        <taxon>Bacteria</taxon>
        <taxon>Pseudomonadati</taxon>
        <taxon>Pseudomonadota</taxon>
        <taxon>Gammaproteobacteria</taxon>
        <taxon>Oceanospirillales</taxon>
        <taxon>Zooshikellaceae</taxon>
        <taxon>Spartinivicinus</taxon>
    </lineage>
</organism>
<feature type="domain" description="Solute-binding protein family 3/N-terminal" evidence="4">
    <location>
        <begin position="32"/>
        <end position="123"/>
    </location>
</feature>
<dbReference type="SUPFAM" id="SSF53850">
    <property type="entry name" value="Periplasmic binding protein-like II"/>
    <property type="match status" value="1"/>
</dbReference>
<comment type="caution">
    <text evidence="5">The sequence shown here is derived from an EMBL/GenBank/DDBJ whole genome shotgun (WGS) entry which is preliminary data.</text>
</comment>
<evidence type="ECO:0000313" key="6">
    <source>
        <dbReference type="Proteomes" id="UP000569732"/>
    </source>
</evidence>
<protein>
    <submittedName>
        <fullName evidence="5">Transporter substrate-binding domain-containing protein</fullName>
    </submittedName>
</protein>
<proteinExistence type="inferred from homology"/>
<dbReference type="Pfam" id="PF00497">
    <property type="entry name" value="SBP_bac_3"/>
    <property type="match status" value="1"/>
</dbReference>
<feature type="chain" id="PRO_5033005267" evidence="3">
    <location>
        <begin position="25"/>
        <end position="154"/>
    </location>
</feature>
<evidence type="ECO:0000256" key="2">
    <source>
        <dbReference type="ARBA" id="ARBA00022729"/>
    </source>
</evidence>
<dbReference type="PANTHER" id="PTHR35936">
    <property type="entry name" value="MEMBRANE-BOUND LYTIC MUREIN TRANSGLYCOSYLASE F"/>
    <property type="match status" value="1"/>
</dbReference>
<name>A0A853I8Z7_9GAMM</name>
<comment type="similarity">
    <text evidence="1">Belongs to the bacterial solute-binding protein 3 family.</text>
</comment>
<dbReference type="Proteomes" id="UP000569732">
    <property type="component" value="Unassembled WGS sequence"/>
</dbReference>
<reference evidence="5 6" key="1">
    <citation type="submission" date="2020-07" db="EMBL/GenBank/DDBJ databases">
        <title>Endozoicomonas sp. nov., isolated from sediment.</title>
        <authorList>
            <person name="Gu T."/>
        </authorList>
    </citation>
    <scope>NUCLEOTIDE SEQUENCE [LARGE SCALE GENOMIC DNA]</scope>
    <source>
        <strain evidence="5 6">SM1973</strain>
    </source>
</reference>
<dbReference type="PANTHER" id="PTHR35936:SF17">
    <property type="entry name" value="ARGININE-BINDING EXTRACELLULAR PROTEIN ARTP"/>
    <property type="match status" value="1"/>
</dbReference>
<dbReference type="RefSeq" id="WP_180572223.1">
    <property type="nucleotide sequence ID" value="NZ_JACCKB010000452.1"/>
</dbReference>
<feature type="non-terminal residue" evidence="5">
    <location>
        <position position="154"/>
    </location>
</feature>
<evidence type="ECO:0000256" key="3">
    <source>
        <dbReference type="SAM" id="SignalP"/>
    </source>
</evidence>
<sequence length="154" mass="17891">MRYLNKLLFLVLNASFLLSSNLSACSKESYIVGYSEFFPFMYTAEDSEVKGLDIKLVRKVFEQACCTIKLVNMPWSRIVKGLRNGVPDVALVASKTKERSVYAYFSIPYRNEQMRFMIRNNEASQWPIQSLQDVLKFKMRIAVVLNNWFGEEFA</sequence>
<gene>
    <name evidence="5" type="ORF">H0A36_30625</name>
</gene>
<evidence type="ECO:0000313" key="5">
    <source>
        <dbReference type="EMBL" id="NYZ70370.1"/>
    </source>
</evidence>
<dbReference type="AlphaFoldDB" id="A0A853I8Z7"/>
<dbReference type="Gene3D" id="3.40.190.10">
    <property type="entry name" value="Periplasmic binding protein-like II"/>
    <property type="match status" value="2"/>
</dbReference>
<dbReference type="InterPro" id="IPR001638">
    <property type="entry name" value="Solute-binding_3/MltF_N"/>
</dbReference>
<evidence type="ECO:0000259" key="4">
    <source>
        <dbReference type="Pfam" id="PF00497"/>
    </source>
</evidence>
<feature type="signal peptide" evidence="3">
    <location>
        <begin position="1"/>
        <end position="24"/>
    </location>
</feature>
<evidence type="ECO:0000256" key="1">
    <source>
        <dbReference type="ARBA" id="ARBA00010333"/>
    </source>
</evidence>